<evidence type="ECO:0000313" key="2">
    <source>
        <dbReference type="EMBL" id="KZT05035.1"/>
    </source>
</evidence>
<name>A0A165DJR1_9APHY</name>
<dbReference type="AlphaFoldDB" id="A0A165DJR1"/>
<dbReference type="EMBL" id="KV427632">
    <property type="protein sequence ID" value="KZT05035.1"/>
    <property type="molecule type" value="Genomic_DNA"/>
</dbReference>
<organism evidence="2 3">
    <name type="scientific">Laetiporus sulphureus 93-53</name>
    <dbReference type="NCBI Taxonomy" id="1314785"/>
    <lineage>
        <taxon>Eukaryota</taxon>
        <taxon>Fungi</taxon>
        <taxon>Dikarya</taxon>
        <taxon>Basidiomycota</taxon>
        <taxon>Agaricomycotina</taxon>
        <taxon>Agaricomycetes</taxon>
        <taxon>Polyporales</taxon>
        <taxon>Laetiporus</taxon>
    </lineage>
</organism>
<dbReference type="OrthoDB" id="3210574at2759"/>
<sequence>MAGGQHGMPGTAAPGVQSEKNAYSDDRPMNVQPTVQGGVAVGGQSDLPEGKA</sequence>
<accession>A0A165DJR1</accession>
<gene>
    <name evidence="2" type="ORF">LAESUDRAFT_727286</name>
</gene>
<dbReference type="GeneID" id="63826222"/>
<dbReference type="RefSeq" id="XP_040762775.1">
    <property type="nucleotide sequence ID" value="XM_040909193.1"/>
</dbReference>
<evidence type="ECO:0000313" key="3">
    <source>
        <dbReference type="Proteomes" id="UP000076871"/>
    </source>
</evidence>
<evidence type="ECO:0000256" key="1">
    <source>
        <dbReference type="SAM" id="MobiDB-lite"/>
    </source>
</evidence>
<proteinExistence type="predicted"/>
<reference evidence="2 3" key="1">
    <citation type="journal article" date="2016" name="Mol. Biol. Evol.">
        <title>Comparative Genomics of Early-Diverging Mushroom-Forming Fungi Provides Insights into the Origins of Lignocellulose Decay Capabilities.</title>
        <authorList>
            <person name="Nagy L.G."/>
            <person name="Riley R."/>
            <person name="Tritt A."/>
            <person name="Adam C."/>
            <person name="Daum C."/>
            <person name="Floudas D."/>
            <person name="Sun H."/>
            <person name="Yadav J.S."/>
            <person name="Pangilinan J."/>
            <person name="Larsson K.H."/>
            <person name="Matsuura K."/>
            <person name="Barry K."/>
            <person name="Labutti K."/>
            <person name="Kuo R."/>
            <person name="Ohm R.A."/>
            <person name="Bhattacharya S.S."/>
            <person name="Shirouzu T."/>
            <person name="Yoshinaga Y."/>
            <person name="Martin F.M."/>
            <person name="Grigoriev I.V."/>
            <person name="Hibbett D.S."/>
        </authorList>
    </citation>
    <scope>NUCLEOTIDE SEQUENCE [LARGE SCALE GENOMIC DNA]</scope>
    <source>
        <strain evidence="2 3">93-53</strain>
    </source>
</reference>
<dbReference type="Proteomes" id="UP000076871">
    <property type="component" value="Unassembled WGS sequence"/>
</dbReference>
<keyword evidence="3" id="KW-1185">Reference proteome</keyword>
<protein>
    <submittedName>
        <fullName evidence="2">Uncharacterized protein</fullName>
    </submittedName>
</protein>
<feature type="region of interest" description="Disordered" evidence="1">
    <location>
        <begin position="1"/>
        <end position="52"/>
    </location>
</feature>
<dbReference type="InParanoid" id="A0A165DJR1"/>